<keyword evidence="3 7" id="KW-1003">Cell membrane</keyword>
<evidence type="ECO:0000259" key="8">
    <source>
        <dbReference type="Pfam" id="PF09335"/>
    </source>
</evidence>
<keyword evidence="10" id="KW-1185">Reference proteome</keyword>
<dbReference type="InterPro" id="IPR032818">
    <property type="entry name" value="DedA-like"/>
</dbReference>
<evidence type="ECO:0000313" key="10">
    <source>
        <dbReference type="Proteomes" id="UP000726136"/>
    </source>
</evidence>
<feature type="transmembrane region" description="Helical" evidence="7">
    <location>
        <begin position="158"/>
        <end position="183"/>
    </location>
</feature>
<feature type="transmembrane region" description="Helical" evidence="7">
    <location>
        <begin position="33"/>
        <end position="52"/>
    </location>
</feature>
<dbReference type="PANTHER" id="PTHR30353">
    <property type="entry name" value="INNER MEMBRANE PROTEIN DEDA-RELATED"/>
    <property type="match status" value="1"/>
</dbReference>
<reference evidence="9 10" key="1">
    <citation type="journal article" date="2021" name="PeerJ">
        <title>Analysis of 44 Vibrio anguillarum genomes reveals high genetic diversity.</title>
        <authorList>
            <person name="Hansen M.J."/>
            <person name="Dalsgaard I."/>
        </authorList>
    </citation>
    <scope>NUCLEOTIDE SEQUENCE [LARGE SCALE GENOMIC DNA]</scope>
    <source>
        <strain evidence="9 10">040915-1/1B</strain>
    </source>
</reference>
<proteinExistence type="inferred from homology"/>
<evidence type="ECO:0000256" key="7">
    <source>
        <dbReference type="RuleBase" id="RU367016"/>
    </source>
</evidence>
<evidence type="ECO:0000256" key="2">
    <source>
        <dbReference type="ARBA" id="ARBA00010792"/>
    </source>
</evidence>
<dbReference type="Proteomes" id="UP000726136">
    <property type="component" value="Unassembled WGS sequence"/>
</dbReference>
<feature type="domain" description="VTT" evidence="8">
    <location>
        <begin position="64"/>
        <end position="177"/>
    </location>
</feature>
<feature type="transmembrane region" description="Helical" evidence="7">
    <location>
        <begin position="195"/>
        <end position="216"/>
    </location>
</feature>
<sequence>MRKLVMNTFLSIFSALWHQDLFALQQVDLSLLYLCIGLLIFVESAFIPAAPLPCDSVIVLCGSLAAVGVLNLYAIIGVLVFAGWLGSAIAFYQGHQLKEWRLVSTWLNKVSEKQWRTTDNLIQRYGLLAMFMGRFLPVVRSLLPMVMGLRNAVTPTRFLLVSPLSALAWILFLVGSGLGISLLPDKLAKIANHALILAPLMTLLIAISTVLVGWLMRKRSLQKAPRISEESQL</sequence>
<evidence type="ECO:0000256" key="4">
    <source>
        <dbReference type="ARBA" id="ARBA00022692"/>
    </source>
</evidence>
<comment type="subcellular location">
    <subcellularLocation>
        <location evidence="1 7">Cell membrane</location>
        <topology evidence="1 7">Multi-pass membrane protein</topology>
    </subcellularLocation>
</comment>
<organism evidence="9 10">
    <name type="scientific">Vibrio anguillarum</name>
    <name type="common">Listonella anguillarum</name>
    <dbReference type="NCBI Taxonomy" id="55601"/>
    <lineage>
        <taxon>Bacteria</taxon>
        <taxon>Pseudomonadati</taxon>
        <taxon>Pseudomonadota</taxon>
        <taxon>Gammaproteobacteria</taxon>
        <taxon>Vibrionales</taxon>
        <taxon>Vibrionaceae</taxon>
        <taxon>Vibrio</taxon>
    </lineage>
</organism>
<gene>
    <name evidence="9" type="ORF">EAY46_02910</name>
</gene>
<keyword evidence="6 7" id="KW-0472">Membrane</keyword>
<evidence type="ECO:0000256" key="5">
    <source>
        <dbReference type="ARBA" id="ARBA00022989"/>
    </source>
</evidence>
<name>A0ABR9Z217_VIBAN</name>
<protein>
    <submittedName>
        <fullName evidence="9">DedA family protein</fullName>
    </submittedName>
</protein>
<comment type="similarity">
    <text evidence="2 7">Belongs to the DedA family.</text>
</comment>
<keyword evidence="5 7" id="KW-1133">Transmembrane helix</keyword>
<evidence type="ECO:0000256" key="3">
    <source>
        <dbReference type="ARBA" id="ARBA00022475"/>
    </source>
</evidence>
<dbReference type="EMBL" id="RDPI01000003">
    <property type="protein sequence ID" value="MBF4372037.1"/>
    <property type="molecule type" value="Genomic_DNA"/>
</dbReference>
<keyword evidence="4 7" id="KW-0812">Transmembrane</keyword>
<feature type="transmembrane region" description="Helical" evidence="7">
    <location>
        <begin position="64"/>
        <end position="92"/>
    </location>
</feature>
<dbReference type="PANTHER" id="PTHR30353:SF11">
    <property type="entry name" value="INNER MEMBRANE PROTEIN YQJA"/>
    <property type="match status" value="1"/>
</dbReference>
<dbReference type="InterPro" id="IPR032816">
    <property type="entry name" value="VTT_dom"/>
</dbReference>
<evidence type="ECO:0000313" key="9">
    <source>
        <dbReference type="EMBL" id="MBF4372037.1"/>
    </source>
</evidence>
<dbReference type="Pfam" id="PF09335">
    <property type="entry name" value="VTT_dom"/>
    <property type="match status" value="1"/>
</dbReference>
<accession>A0ABR9Z217</accession>
<evidence type="ECO:0000256" key="6">
    <source>
        <dbReference type="ARBA" id="ARBA00023136"/>
    </source>
</evidence>
<evidence type="ECO:0000256" key="1">
    <source>
        <dbReference type="ARBA" id="ARBA00004651"/>
    </source>
</evidence>
<comment type="caution">
    <text evidence="9">The sequence shown here is derived from an EMBL/GenBank/DDBJ whole genome shotgun (WGS) entry which is preliminary data.</text>
</comment>